<keyword evidence="3" id="KW-1185">Reference proteome</keyword>
<feature type="region of interest" description="Disordered" evidence="1">
    <location>
        <begin position="15"/>
        <end position="72"/>
    </location>
</feature>
<feature type="compositionally biased region" description="Low complexity" evidence="1">
    <location>
        <begin position="180"/>
        <end position="193"/>
    </location>
</feature>
<accession>A0AA39JQQ5</accession>
<feature type="compositionally biased region" description="Low complexity" evidence="1">
    <location>
        <begin position="217"/>
        <end position="233"/>
    </location>
</feature>
<organism evidence="2 3">
    <name type="scientific">Armillaria tabescens</name>
    <name type="common">Ringless honey mushroom</name>
    <name type="synonym">Agaricus tabescens</name>
    <dbReference type="NCBI Taxonomy" id="1929756"/>
    <lineage>
        <taxon>Eukaryota</taxon>
        <taxon>Fungi</taxon>
        <taxon>Dikarya</taxon>
        <taxon>Basidiomycota</taxon>
        <taxon>Agaricomycotina</taxon>
        <taxon>Agaricomycetes</taxon>
        <taxon>Agaricomycetidae</taxon>
        <taxon>Agaricales</taxon>
        <taxon>Marasmiineae</taxon>
        <taxon>Physalacriaceae</taxon>
        <taxon>Desarmillaria</taxon>
    </lineage>
</organism>
<dbReference type="Proteomes" id="UP001175211">
    <property type="component" value="Unassembled WGS sequence"/>
</dbReference>
<feature type="compositionally biased region" description="Low complexity" evidence="1">
    <location>
        <begin position="408"/>
        <end position="424"/>
    </location>
</feature>
<dbReference type="AlphaFoldDB" id="A0AA39JQQ5"/>
<feature type="compositionally biased region" description="Polar residues" evidence="1">
    <location>
        <begin position="18"/>
        <end position="28"/>
    </location>
</feature>
<dbReference type="RefSeq" id="XP_060325707.1">
    <property type="nucleotide sequence ID" value="XM_060483977.1"/>
</dbReference>
<gene>
    <name evidence="2" type="ORF">EV420DRAFT_915458</name>
</gene>
<feature type="region of interest" description="Disordered" evidence="1">
    <location>
        <begin position="112"/>
        <end position="279"/>
    </location>
</feature>
<sequence length="661" mass="72179">MATPSRLSYADLARRAQNIRSPNDVQRATTSNASSTSTVSTSFSKTNSNSTTPSSSIILGTRPPSPSLDTTDAKVPAVNVWNVRKEQMAASRTTTLKPSIPNFVEDDDPFVVRMPQQPIPDDGDSWPEVGKSVSNHSSSTTNGEEESQSGTSESTRHISNFGEPRPMTKNEKPKWIPIPAEELQAAADAALRATSHSKSHPRSRHPSHSNSVRNTPSGSQSRTQSRVQSQASSPRPPRGRRLPDEELASTSRSSPQVQTQNLPSPYSFSPQPVVSAPYYTYHSPSHQQHLPLPSPYSMYPPPPPQPYLYWNGYHTSGSGHHTPEYVGYAYPPPQPFPSQVLQPPPQTEIEPQPHQAPNGTPSTDHPPNSTAATKPPRPEDSEAVAGPALGREGSEPSRKVVFGSVGMPGSSQAPSPAPPSTDSAVAHGLERAFSGFSIGVKKRSNDEDVIDLTEKRWEFGTTGSIVKENQVTREESVEEVGENGNRNEHYPPHPTLSVLEIPQFGIPPIMNGPVYDQGPAPNGVEAPVDTYQSHHRHTQSSIMSPVEIDAANHTDEDWAVKDFGFGFGRASGSGYAVRTTREERLRREYEREREMDRIRAREREREMENENGVVNGAISGNGASDGWNENGDVRERSPYAPRGKRGGFFGSHNNGFDRGIL</sequence>
<protein>
    <submittedName>
        <fullName evidence="2">Uncharacterized protein</fullName>
    </submittedName>
</protein>
<reference evidence="2" key="1">
    <citation type="submission" date="2023-06" db="EMBL/GenBank/DDBJ databases">
        <authorList>
            <consortium name="Lawrence Berkeley National Laboratory"/>
            <person name="Ahrendt S."/>
            <person name="Sahu N."/>
            <person name="Indic B."/>
            <person name="Wong-Bajracharya J."/>
            <person name="Merenyi Z."/>
            <person name="Ke H.-M."/>
            <person name="Monk M."/>
            <person name="Kocsube S."/>
            <person name="Drula E."/>
            <person name="Lipzen A."/>
            <person name="Balint B."/>
            <person name="Henrissat B."/>
            <person name="Andreopoulos B."/>
            <person name="Martin F.M."/>
            <person name="Harder C.B."/>
            <person name="Rigling D."/>
            <person name="Ford K.L."/>
            <person name="Foster G.D."/>
            <person name="Pangilinan J."/>
            <person name="Papanicolaou A."/>
            <person name="Barry K."/>
            <person name="LaButti K."/>
            <person name="Viragh M."/>
            <person name="Koriabine M."/>
            <person name="Yan M."/>
            <person name="Riley R."/>
            <person name="Champramary S."/>
            <person name="Plett K.L."/>
            <person name="Tsai I.J."/>
            <person name="Slot J."/>
            <person name="Sipos G."/>
            <person name="Plett J."/>
            <person name="Nagy L.G."/>
            <person name="Grigoriev I.V."/>
        </authorList>
    </citation>
    <scope>NUCLEOTIDE SEQUENCE</scope>
    <source>
        <strain evidence="2">CCBAS 213</strain>
    </source>
</reference>
<feature type="compositionally biased region" description="Basic residues" evidence="1">
    <location>
        <begin position="195"/>
        <end position="207"/>
    </location>
</feature>
<comment type="caution">
    <text evidence="2">The sequence shown here is derived from an EMBL/GenBank/DDBJ whole genome shotgun (WGS) entry which is preliminary data.</text>
</comment>
<feature type="compositionally biased region" description="Polar residues" evidence="1">
    <location>
        <begin position="248"/>
        <end position="272"/>
    </location>
</feature>
<name>A0AA39JQQ5_ARMTA</name>
<feature type="region of interest" description="Disordered" evidence="1">
    <location>
        <begin position="324"/>
        <end position="424"/>
    </location>
</feature>
<evidence type="ECO:0000313" key="2">
    <source>
        <dbReference type="EMBL" id="KAK0446066.1"/>
    </source>
</evidence>
<proteinExistence type="predicted"/>
<feature type="compositionally biased region" description="Low complexity" evidence="1">
    <location>
        <begin position="29"/>
        <end position="56"/>
    </location>
</feature>
<feature type="compositionally biased region" description="Polar residues" evidence="1">
    <location>
        <begin position="357"/>
        <end position="372"/>
    </location>
</feature>
<feature type="region of interest" description="Disordered" evidence="1">
    <location>
        <begin position="613"/>
        <end position="661"/>
    </location>
</feature>
<feature type="compositionally biased region" description="Low complexity" evidence="1">
    <location>
        <begin position="134"/>
        <end position="153"/>
    </location>
</feature>
<evidence type="ECO:0000313" key="3">
    <source>
        <dbReference type="Proteomes" id="UP001175211"/>
    </source>
</evidence>
<dbReference type="GeneID" id="85367525"/>
<dbReference type="EMBL" id="JAUEPS010000048">
    <property type="protein sequence ID" value="KAK0446066.1"/>
    <property type="molecule type" value="Genomic_DNA"/>
</dbReference>
<feature type="compositionally biased region" description="Pro residues" evidence="1">
    <location>
        <begin position="330"/>
        <end position="346"/>
    </location>
</feature>
<evidence type="ECO:0000256" key="1">
    <source>
        <dbReference type="SAM" id="MobiDB-lite"/>
    </source>
</evidence>